<dbReference type="Proteomes" id="UP000252458">
    <property type="component" value="Unassembled WGS sequence"/>
</dbReference>
<keyword evidence="3" id="KW-1185">Reference proteome</keyword>
<dbReference type="RefSeq" id="WP_113047662.1">
    <property type="nucleotide sequence ID" value="NZ_QMFZ01000049.1"/>
</dbReference>
<gene>
    <name evidence="2" type="ORF">DPV79_36160</name>
</gene>
<dbReference type="AlphaFoldDB" id="A0A365QII5"/>
<comment type="caution">
    <text evidence="2">The sequence shown here is derived from an EMBL/GenBank/DDBJ whole genome shotgun (WGS) entry which is preliminary data.</text>
</comment>
<feature type="domain" description="Insertion element IS402-like" evidence="1">
    <location>
        <begin position="3"/>
        <end position="78"/>
    </location>
</feature>
<organism evidence="2 3">
    <name type="scientific">Burkholderia reimsis</name>
    <dbReference type="NCBI Taxonomy" id="2234132"/>
    <lineage>
        <taxon>Bacteria</taxon>
        <taxon>Pseudomonadati</taxon>
        <taxon>Pseudomonadota</taxon>
        <taxon>Betaproteobacteria</taxon>
        <taxon>Burkholderiales</taxon>
        <taxon>Burkholderiaceae</taxon>
        <taxon>Burkholderia</taxon>
    </lineage>
</organism>
<dbReference type="EMBL" id="QMFZ01000049">
    <property type="protein sequence ID" value="RBB33071.1"/>
    <property type="molecule type" value="Genomic_DNA"/>
</dbReference>
<name>A0A365QII5_9BURK</name>
<evidence type="ECO:0000313" key="2">
    <source>
        <dbReference type="EMBL" id="RBB33071.1"/>
    </source>
</evidence>
<dbReference type="Pfam" id="PF13340">
    <property type="entry name" value="DUF4096"/>
    <property type="match status" value="1"/>
</dbReference>
<proteinExistence type="predicted"/>
<dbReference type="InterPro" id="IPR025161">
    <property type="entry name" value="IS402-like_dom"/>
</dbReference>
<protein>
    <submittedName>
        <fullName evidence="2">Transposase</fullName>
    </submittedName>
</protein>
<reference evidence="2 3" key="1">
    <citation type="submission" date="2018-06" db="EMBL/GenBank/DDBJ databases">
        <title>Draft genome sequence of Burkholderia reimsis strain BE51 isolated from a French agricultural soil.</title>
        <authorList>
            <person name="Esmaeel Q."/>
        </authorList>
    </citation>
    <scope>NUCLEOTIDE SEQUENCE [LARGE SCALE GENOMIC DNA]</scope>
    <source>
        <strain evidence="2 3">BE51</strain>
    </source>
</reference>
<evidence type="ECO:0000313" key="3">
    <source>
        <dbReference type="Proteomes" id="UP000252458"/>
    </source>
</evidence>
<sequence>MLISDEEWSAVSTFADDAPETRLRRGRNRVDRRAALSGIVDIITGDIAWRALPTERYQVSGNTCWRQFRQWVADGTWISIEFALVHKWLELGQNERAAALMYFADKRIEAAFRRASKG</sequence>
<accession>A0A365QII5</accession>
<evidence type="ECO:0000259" key="1">
    <source>
        <dbReference type="Pfam" id="PF13340"/>
    </source>
</evidence>